<proteinExistence type="inferred from homology"/>
<keyword evidence="8" id="KW-0276">Fatty acid metabolism</keyword>
<comment type="similarity">
    <text evidence="3">Belongs to the acyl carrier protein (ACP) family.</text>
</comment>
<evidence type="ECO:0000256" key="9">
    <source>
        <dbReference type="ARBA" id="ARBA00022946"/>
    </source>
</evidence>
<dbReference type="PANTHER" id="PTHR20863">
    <property type="entry name" value="ACYL CARRIER PROTEIN"/>
    <property type="match status" value="1"/>
</dbReference>
<dbReference type="OrthoDB" id="448946at2759"/>
<dbReference type="InterPro" id="IPR006162">
    <property type="entry name" value="Ppantetheine_attach_site"/>
</dbReference>
<reference evidence="16 17" key="1">
    <citation type="submission" date="2020-11" db="EMBL/GenBank/DDBJ databases">
        <title>Kefir isolates.</title>
        <authorList>
            <person name="Marcisauskas S."/>
            <person name="Kim Y."/>
            <person name="Blasche S."/>
        </authorList>
    </citation>
    <scope>NUCLEOTIDE SEQUENCE [LARGE SCALE GENOMIC DNA]</scope>
    <source>
        <strain evidence="16 17">OG2</strain>
    </source>
</reference>
<evidence type="ECO:0000256" key="3">
    <source>
        <dbReference type="ARBA" id="ARBA00010930"/>
    </source>
</evidence>
<evidence type="ECO:0000256" key="13">
    <source>
        <dbReference type="ARBA" id="ARBA00023160"/>
    </source>
</evidence>
<protein>
    <recommendedName>
        <fullName evidence="14">Acyl carrier protein</fullName>
    </recommendedName>
</protein>
<evidence type="ECO:0000259" key="15">
    <source>
        <dbReference type="PROSITE" id="PS50075"/>
    </source>
</evidence>
<dbReference type="HAMAP" id="MF_01217">
    <property type="entry name" value="Acyl_carrier"/>
    <property type="match status" value="1"/>
</dbReference>
<evidence type="ECO:0000256" key="7">
    <source>
        <dbReference type="ARBA" id="ARBA00022553"/>
    </source>
</evidence>
<dbReference type="NCBIfam" id="NF002148">
    <property type="entry name" value="PRK00982.1-2"/>
    <property type="match status" value="1"/>
</dbReference>
<comment type="function">
    <text evidence="14">Carrier of the growing fatty acid chain in fatty acid biosynthesis.</text>
</comment>
<sequence length="125" mass="13844">MFRSVLRTNASLSLKRAVPTTAKYTTARFVMPSRYYSEAATKLTPEAIQTRVSDVIKAFSQSNANAKITPETSFHKDLGLDSLDTVELLVAVEEEFDIEIPDKVADELKTVGETIKYIASNPESL</sequence>
<keyword evidence="5 14" id="KW-0596">Phosphopantetheine</keyword>
<evidence type="ECO:0000256" key="8">
    <source>
        <dbReference type="ARBA" id="ARBA00022832"/>
    </source>
</evidence>
<keyword evidence="11" id="KW-0443">Lipid metabolism</keyword>
<keyword evidence="17" id="KW-1185">Reference proteome</keyword>
<dbReference type="InterPro" id="IPR003231">
    <property type="entry name" value="ACP"/>
</dbReference>
<dbReference type="AlphaFoldDB" id="A0A9P6WGU0"/>
<dbReference type="PROSITE" id="PS50075">
    <property type="entry name" value="CARRIER"/>
    <property type="match status" value="1"/>
</dbReference>
<organism evidence="16 17">
    <name type="scientific">Maudiozyma exigua</name>
    <name type="common">Yeast</name>
    <name type="synonym">Kazachstania exigua</name>
    <dbReference type="NCBI Taxonomy" id="34358"/>
    <lineage>
        <taxon>Eukaryota</taxon>
        <taxon>Fungi</taxon>
        <taxon>Dikarya</taxon>
        <taxon>Ascomycota</taxon>
        <taxon>Saccharomycotina</taxon>
        <taxon>Saccharomycetes</taxon>
        <taxon>Saccharomycetales</taxon>
        <taxon>Saccharomycetaceae</taxon>
        <taxon>Maudiozyma</taxon>
    </lineage>
</organism>
<accession>A0A9P6WGU0</accession>
<evidence type="ECO:0000256" key="14">
    <source>
        <dbReference type="RuleBase" id="RU000722"/>
    </source>
</evidence>
<keyword evidence="13 14" id="KW-0275">Fatty acid biosynthesis</keyword>
<feature type="domain" description="Carrier" evidence="15">
    <location>
        <begin position="46"/>
        <end position="122"/>
    </location>
</feature>
<evidence type="ECO:0000256" key="6">
    <source>
        <dbReference type="ARBA" id="ARBA00022516"/>
    </source>
</evidence>
<evidence type="ECO:0000256" key="5">
    <source>
        <dbReference type="ARBA" id="ARBA00022450"/>
    </source>
</evidence>
<dbReference type="Pfam" id="PF00550">
    <property type="entry name" value="PP-binding"/>
    <property type="match status" value="1"/>
</dbReference>
<dbReference type="SUPFAM" id="SSF47336">
    <property type="entry name" value="ACP-like"/>
    <property type="match status" value="1"/>
</dbReference>
<keyword evidence="9" id="KW-0809">Transit peptide</keyword>
<dbReference type="FunFam" id="1.10.1200.10:FF:000003">
    <property type="entry name" value="Acyl carrier protein"/>
    <property type="match status" value="1"/>
</dbReference>
<dbReference type="PANTHER" id="PTHR20863:SF28">
    <property type="entry name" value="ACYL CARRIER PROTEIN, MITOCHONDRIAL"/>
    <property type="match status" value="1"/>
</dbReference>
<dbReference type="EMBL" id="PUHR01000003">
    <property type="protein sequence ID" value="KAG0672357.1"/>
    <property type="molecule type" value="Genomic_DNA"/>
</dbReference>
<dbReference type="PROSITE" id="PS00012">
    <property type="entry name" value="PHOSPHOPANTETHEINE"/>
    <property type="match status" value="1"/>
</dbReference>
<keyword evidence="12" id="KW-0496">Mitochondrion</keyword>
<evidence type="ECO:0000313" key="16">
    <source>
        <dbReference type="EMBL" id="KAG0672357.1"/>
    </source>
</evidence>
<keyword evidence="4" id="KW-0813">Transport</keyword>
<comment type="subcellular location">
    <subcellularLocation>
        <location evidence="1">Mitochondrion</location>
    </subcellularLocation>
</comment>
<evidence type="ECO:0000256" key="12">
    <source>
        <dbReference type="ARBA" id="ARBA00023128"/>
    </source>
</evidence>
<evidence type="ECO:0000256" key="4">
    <source>
        <dbReference type="ARBA" id="ARBA00022448"/>
    </source>
</evidence>
<dbReference type="GO" id="GO:0000036">
    <property type="term" value="F:acyl carrier activity"/>
    <property type="evidence" value="ECO:0007669"/>
    <property type="project" value="TreeGrafter"/>
</dbReference>
<evidence type="ECO:0000256" key="2">
    <source>
        <dbReference type="ARBA" id="ARBA00005194"/>
    </source>
</evidence>
<keyword evidence="10" id="KW-0249">Electron transport</keyword>
<dbReference type="Proteomes" id="UP000750334">
    <property type="component" value="Unassembled WGS sequence"/>
</dbReference>
<dbReference type="InterPro" id="IPR036736">
    <property type="entry name" value="ACP-like_sf"/>
</dbReference>
<keyword evidence="6 14" id="KW-0444">Lipid biosynthesis</keyword>
<evidence type="ECO:0000256" key="1">
    <source>
        <dbReference type="ARBA" id="ARBA00004173"/>
    </source>
</evidence>
<evidence type="ECO:0000256" key="11">
    <source>
        <dbReference type="ARBA" id="ARBA00023098"/>
    </source>
</evidence>
<keyword evidence="7" id="KW-0597">Phosphoprotein</keyword>
<dbReference type="GO" id="GO:0000035">
    <property type="term" value="F:acyl binding"/>
    <property type="evidence" value="ECO:0007669"/>
    <property type="project" value="TreeGrafter"/>
</dbReference>
<dbReference type="Gene3D" id="1.10.1200.10">
    <property type="entry name" value="ACP-like"/>
    <property type="match status" value="1"/>
</dbReference>
<dbReference type="InterPro" id="IPR009081">
    <property type="entry name" value="PP-bd_ACP"/>
</dbReference>
<gene>
    <name evidence="16" type="primary">ACP1_2</name>
    <name evidence="16" type="ORF">C6P45_003041</name>
</gene>
<name>A0A9P6WGU0_MAUEX</name>
<comment type="caution">
    <text evidence="16">The sequence shown here is derived from an EMBL/GenBank/DDBJ whole genome shotgun (WGS) entry which is preliminary data.</text>
</comment>
<evidence type="ECO:0000313" key="17">
    <source>
        <dbReference type="Proteomes" id="UP000750334"/>
    </source>
</evidence>
<comment type="pathway">
    <text evidence="2">Lipid metabolism; fatty acid biosynthesis.</text>
</comment>
<evidence type="ECO:0000256" key="10">
    <source>
        <dbReference type="ARBA" id="ARBA00022982"/>
    </source>
</evidence>
<dbReference type="GO" id="GO:0099128">
    <property type="term" value="C:mitochondrial [2Fe-2S] assembly complex"/>
    <property type="evidence" value="ECO:0007669"/>
    <property type="project" value="UniProtKB-ARBA"/>
</dbReference>
<dbReference type="NCBIfam" id="TIGR00517">
    <property type="entry name" value="acyl_carrier"/>
    <property type="match status" value="1"/>
</dbReference>